<keyword evidence="1" id="KW-0614">Plasmid</keyword>
<proteinExistence type="predicted"/>
<dbReference type="HOGENOM" id="CLU_2682545_0_0_7"/>
<evidence type="ECO:0000313" key="2">
    <source>
        <dbReference type="Proteomes" id="UP000002420"/>
    </source>
</evidence>
<dbReference type="Proteomes" id="UP000002420">
    <property type="component" value="Plasmid pGLOV01"/>
</dbReference>
<organism evidence="1 2">
    <name type="scientific">Trichlorobacter lovleyi (strain ATCC BAA-1151 / DSM 17278 / SZ)</name>
    <name type="common">Geobacter lovleyi</name>
    <dbReference type="NCBI Taxonomy" id="398767"/>
    <lineage>
        <taxon>Bacteria</taxon>
        <taxon>Pseudomonadati</taxon>
        <taxon>Thermodesulfobacteriota</taxon>
        <taxon>Desulfuromonadia</taxon>
        <taxon>Geobacterales</taxon>
        <taxon>Geobacteraceae</taxon>
        <taxon>Trichlorobacter</taxon>
    </lineage>
</organism>
<protein>
    <submittedName>
        <fullName evidence="1">Uncharacterized protein</fullName>
    </submittedName>
</protein>
<sequence length="74" mass="8488">MDPVKLREKAEKLLQKARNEERKQKEVLNRKVSAFVLSFIKNNGYNFDTIFADGIKAVIESSPICAEVLKHDKP</sequence>
<accession>B3EBW1</accession>
<dbReference type="KEGG" id="glo:Glov_3694"/>
<dbReference type="AlphaFoldDB" id="B3EBW1"/>
<reference evidence="1 2" key="1">
    <citation type="submission" date="2008-05" db="EMBL/GenBank/DDBJ databases">
        <title>Complete sequence of plasmid of Geobacter lovleyi SZ.</title>
        <authorList>
            <consortium name="US DOE Joint Genome Institute"/>
            <person name="Lucas S."/>
            <person name="Copeland A."/>
            <person name="Lapidus A."/>
            <person name="Glavina del Rio T."/>
            <person name="Dalin E."/>
            <person name="Tice H."/>
            <person name="Bruce D."/>
            <person name="Goodwin L."/>
            <person name="Pitluck S."/>
            <person name="Chertkov O."/>
            <person name="Meincke L."/>
            <person name="Brettin T."/>
            <person name="Detter J.C."/>
            <person name="Han C."/>
            <person name="Tapia R."/>
            <person name="Kuske C.R."/>
            <person name="Schmutz J."/>
            <person name="Larimer F."/>
            <person name="Land M."/>
            <person name="Hauser L."/>
            <person name="Kyrpides N."/>
            <person name="Mikhailova N."/>
            <person name="Sung Y."/>
            <person name="Fletcher K.E."/>
            <person name="Ritalahti K.M."/>
            <person name="Loeffler F.E."/>
            <person name="Richardson P."/>
        </authorList>
    </citation>
    <scope>NUCLEOTIDE SEQUENCE [LARGE SCALE GENOMIC DNA]</scope>
    <source>
        <strain evidence="2">ATCC BAA-1151 / DSM 17278 / SZ</strain>
        <plasmid evidence="2">Plasmid pGLOV01</plasmid>
    </source>
</reference>
<gene>
    <name evidence="1" type="ordered locus">Glov_3694</name>
</gene>
<name>B3EBW1_TRIL1</name>
<geneLocation type="plasmid" evidence="1 2">
    <name>pGLOV01</name>
</geneLocation>
<dbReference type="RefSeq" id="WP_012471711.1">
    <property type="nucleotide sequence ID" value="NC_010815.1"/>
</dbReference>
<keyword evidence="2" id="KW-1185">Reference proteome</keyword>
<dbReference type="EMBL" id="CP001090">
    <property type="protein sequence ID" value="ACD97393.1"/>
    <property type="molecule type" value="Genomic_DNA"/>
</dbReference>
<evidence type="ECO:0000313" key="1">
    <source>
        <dbReference type="EMBL" id="ACD97393.1"/>
    </source>
</evidence>